<proteinExistence type="predicted"/>
<comment type="caution">
    <text evidence="2">The sequence shown here is derived from an EMBL/GenBank/DDBJ whole genome shotgun (WGS) entry which is preliminary data.</text>
</comment>
<sequence>MPRPKSAAAIRKTENPALATELAEEFFNLHAQNISQREIAKQFGVSQATVQRRIAEWCAKVIVPKVEEYRAIENAKLDEICNVAGAIARNPEADPELRLKALDRLTRAADRRAKLNGLDAPVKADVTVHEVTQQDLELQEMLREAEAANAAQEAALKAQ</sequence>
<organism evidence="2 3">
    <name type="scientific">Pseudonocardia lutea</name>
    <dbReference type="NCBI Taxonomy" id="2172015"/>
    <lineage>
        <taxon>Bacteria</taxon>
        <taxon>Bacillati</taxon>
        <taxon>Actinomycetota</taxon>
        <taxon>Actinomycetes</taxon>
        <taxon>Pseudonocardiales</taxon>
        <taxon>Pseudonocardiaceae</taxon>
        <taxon>Pseudonocardia</taxon>
    </lineage>
</organism>
<evidence type="ECO:0000313" key="2">
    <source>
        <dbReference type="EMBL" id="MFC5947062.1"/>
    </source>
</evidence>
<dbReference type="EMBL" id="JBHSQK010000005">
    <property type="protein sequence ID" value="MFC5947062.1"/>
    <property type="molecule type" value="Genomic_DNA"/>
</dbReference>
<accession>A0ABW1I0A4</accession>
<gene>
    <name evidence="2" type="ORF">ACFQH9_02065</name>
</gene>
<protein>
    <submittedName>
        <fullName evidence="2">Uncharacterized protein</fullName>
    </submittedName>
</protein>
<feature type="coiled-coil region" evidence="1">
    <location>
        <begin position="131"/>
        <end position="158"/>
    </location>
</feature>
<dbReference type="Gene3D" id="1.10.10.60">
    <property type="entry name" value="Homeodomain-like"/>
    <property type="match status" value="1"/>
</dbReference>
<keyword evidence="1" id="KW-0175">Coiled coil</keyword>
<keyword evidence="3" id="KW-1185">Reference proteome</keyword>
<dbReference type="RefSeq" id="WP_379563555.1">
    <property type="nucleotide sequence ID" value="NZ_JBHSQK010000005.1"/>
</dbReference>
<dbReference type="Proteomes" id="UP001596119">
    <property type="component" value="Unassembled WGS sequence"/>
</dbReference>
<reference evidence="3" key="1">
    <citation type="journal article" date="2019" name="Int. J. Syst. Evol. Microbiol.">
        <title>The Global Catalogue of Microorganisms (GCM) 10K type strain sequencing project: providing services to taxonomists for standard genome sequencing and annotation.</title>
        <authorList>
            <consortium name="The Broad Institute Genomics Platform"/>
            <consortium name="The Broad Institute Genome Sequencing Center for Infectious Disease"/>
            <person name="Wu L."/>
            <person name="Ma J."/>
        </authorList>
    </citation>
    <scope>NUCLEOTIDE SEQUENCE [LARGE SCALE GENOMIC DNA]</scope>
    <source>
        <strain evidence="3">CGMCC 4.7397</strain>
    </source>
</reference>
<name>A0ABW1I0A4_9PSEU</name>
<evidence type="ECO:0000313" key="3">
    <source>
        <dbReference type="Proteomes" id="UP001596119"/>
    </source>
</evidence>
<evidence type="ECO:0000256" key="1">
    <source>
        <dbReference type="SAM" id="Coils"/>
    </source>
</evidence>